<dbReference type="InterPro" id="IPR032675">
    <property type="entry name" value="LRR_dom_sf"/>
</dbReference>
<name>A0A167MEK0_PHYB8</name>
<keyword evidence="3" id="KW-1185">Reference proteome</keyword>
<dbReference type="VEuPathDB" id="FungiDB:PHYBLDRAFT_73352"/>
<evidence type="ECO:0000259" key="1">
    <source>
        <dbReference type="PROSITE" id="PS50181"/>
    </source>
</evidence>
<dbReference type="GeneID" id="29003745"/>
<protein>
    <recommendedName>
        <fullName evidence="1">F-box domain-containing protein</fullName>
    </recommendedName>
</protein>
<sequence>MCKDLAKPQSNCRFFPTTIVIMIVSELPSEVLSQIADHLPTEDRLSGSITCKSWRYPFQDALWRNIYIDSEKSLEYIYNTIKPSKNISTSYGLLVHSLRIGGYYEMPDEQQNEFFRYLPNLKHLDLGHMTCKHINTEMTIANQTWIYLESLIINFIGRPGGPTTENLISLLKTCCSLRKLEISAEKRFCPVSFSLKSFDSLHQALPQLIYFKTFISHAHDLQPILDTIPDTIQSLTMAILDISFYQWSAKWLYYFSYKYPNLRSLRLDTSKVIYGWTEYILTQGVTYPYPSHSKSLQRLETLELITPNISEWTHLVFWEFIYPLRIPLKNLKYKATCNRKDLWLHAQLYETNIKRILQSFSGTLENLSIEGTVFFDIKHGPALELSSYAPFLKDLHIKSCGVSINLDDLLDKCPVLKRLRYFGGQLLINSSTMIKETIQQQEKQPQHHGLQILELRRVVTSAEVFSRLSFRCRRLQYMNLSSLWVSGLTFEADGCLLVDMPYTFFKAVRLAHIKYCSPYERRDGDTTISLTLLSQLSDPMSSLPSITSTSDKLIHGEKEKVDRKSVAVVTRKNIAWFHTFLDVVFETDTRIGIRQLSEQEASTAVGFYQSFQSNRDNQPRRVDMPLDGDNLKEDWKDKLCRGYGELRCGQVEKYILPSDSKYDKYFWKYSCNNVFL</sequence>
<dbReference type="InParanoid" id="A0A167MEK0"/>
<dbReference type="PANTHER" id="PTHR38926">
    <property type="entry name" value="F-BOX DOMAIN CONTAINING PROTEIN, EXPRESSED"/>
    <property type="match status" value="1"/>
</dbReference>
<dbReference type="Gene3D" id="3.80.10.10">
    <property type="entry name" value="Ribonuclease Inhibitor"/>
    <property type="match status" value="1"/>
</dbReference>
<gene>
    <name evidence="2" type="ORF">PHYBLDRAFT_73352</name>
</gene>
<accession>A0A167MEK0</accession>
<dbReference type="AlphaFoldDB" id="A0A167MEK0"/>
<dbReference type="Pfam" id="PF12937">
    <property type="entry name" value="F-box-like"/>
    <property type="match status" value="1"/>
</dbReference>
<dbReference type="PANTHER" id="PTHR38926:SF5">
    <property type="entry name" value="F-BOX AND LEUCINE-RICH REPEAT PROTEIN 6"/>
    <property type="match status" value="1"/>
</dbReference>
<feature type="domain" description="F-box" evidence="1">
    <location>
        <begin position="21"/>
        <end position="66"/>
    </location>
</feature>
<evidence type="ECO:0000313" key="2">
    <source>
        <dbReference type="EMBL" id="OAD72624.1"/>
    </source>
</evidence>
<dbReference type="Gene3D" id="1.20.1280.50">
    <property type="match status" value="1"/>
</dbReference>
<organism evidence="2 3">
    <name type="scientific">Phycomyces blakesleeanus (strain ATCC 8743b / DSM 1359 / FGSC 10004 / NBRC 33097 / NRRL 1555)</name>
    <dbReference type="NCBI Taxonomy" id="763407"/>
    <lineage>
        <taxon>Eukaryota</taxon>
        <taxon>Fungi</taxon>
        <taxon>Fungi incertae sedis</taxon>
        <taxon>Mucoromycota</taxon>
        <taxon>Mucoromycotina</taxon>
        <taxon>Mucoromycetes</taxon>
        <taxon>Mucorales</taxon>
        <taxon>Phycomycetaceae</taxon>
        <taxon>Phycomyces</taxon>
    </lineage>
</organism>
<dbReference type="RefSeq" id="XP_018290664.1">
    <property type="nucleotide sequence ID" value="XM_018442839.1"/>
</dbReference>
<dbReference type="SMART" id="SM00256">
    <property type="entry name" value="FBOX"/>
    <property type="match status" value="1"/>
</dbReference>
<dbReference type="InterPro" id="IPR036047">
    <property type="entry name" value="F-box-like_dom_sf"/>
</dbReference>
<dbReference type="InterPro" id="IPR001810">
    <property type="entry name" value="F-box_dom"/>
</dbReference>
<dbReference type="SUPFAM" id="SSF52047">
    <property type="entry name" value="RNI-like"/>
    <property type="match status" value="1"/>
</dbReference>
<reference evidence="3" key="1">
    <citation type="submission" date="2015-06" db="EMBL/GenBank/DDBJ databases">
        <title>Expansion of signal transduction pathways in fungi by whole-genome duplication.</title>
        <authorList>
            <consortium name="DOE Joint Genome Institute"/>
            <person name="Corrochano L.M."/>
            <person name="Kuo A."/>
            <person name="Marcet-Houben M."/>
            <person name="Polaino S."/>
            <person name="Salamov A."/>
            <person name="Villalobos J.M."/>
            <person name="Alvarez M.I."/>
            <person name="Avalos J."/>
            <person name="Benito E.P."/>
            <person name="Benoit I."/>
            <person name="Burger G."/>
            <person name="Camino L.P."/>
            <person name="Canovas D."/>
            <person name="Cerda-Olmedo E."/>
            <person name="Cheng J.-F."/>
            <person name="Dominguez A."/>
            <person name="Elias M."/>
            <person name="Eslava A.P."/>
            <person name="Glaser F."/>
            <person name="Grimwood J."/>
            <person name="Gutierrez G."/>
            <person name="Heitman J."/>
            <person name="Henrissat B."/>
            <person name="Iturriaga E.A."/>
            <person name="Lang B.F."/>
            <person name="Lavin J.L."/>
            <person name="Lee S."/>
            <person name="Li W."/>
            <person name="Lindquist E."/>
            <person name="Lopez-Garcia S."/>
            <person name="Luque E.M."/>
            <person name="Marcos A.T."/>
            <person name="Martin J."/>
            <person name="McCluskey K."/>
            <person name="Medina H.R."/>
            <person name="Miralles-Duran A."/>
            <person name="Miyazaki A."/>
            <person name="Munoz-Torres E."/>
            <person name="Oguiza J.A."/>
            <person name="Ohm R."/>
            <person name="Olmedo M."/>
            <person name="Orejas M."/>
            <person name="Ortiz-Castellanos L."/>
            <person name="Pisabarro A.G."/>
            <person name="Rodriguez-Romero J."/>
            <person name="Ruiz-Herrera J."/>
            <person name="Ruiz-Vazquez R."/>
            <person name="Sanz C."/>
            <person name="Schackwitz W."/>
            <person name="Schmutz J."/>
            <person name="Shahriari M."/>
            <person name="Shelest E."/>
            <person name="Silva-Franco F."/>
            <person name="Soanes D."/>
            <person name="Syed K."/>
            <person name="Tagua V.G."/>
            <person name="Talbot N.J."/>
            <person name="Thon M."/>
            <person name="De vries R.P."/>
            <person name="Wiebenga A."/>
            <person name="Yadav J.S."/>
            <person name="Braun E.L."/>
            <person name="Baker S."/>
            <person name="Garre V."/>
            <person name="Horwitz B."/>
            <person name="Torres-Martinez S."/>
            <person name="Idnurm A."/>
            <person name="Herrera-Estrella A."/>
            <person name="Gabaldon T."/>
            <person name="Grigoriev I.V."/>
        </authorList>
    </citation>
    <scope>NUCLEOTIDE SEQUENCE [LARGE SCALE GENOMIC DNA]</scope>
    <source>
        <strain evidence="3">NRRL 1555(-)</strain>
    </source>
</reference>
<dbReference type="EMBL" id="KV440983">
    <property type="protein sequence ID" value="OAD72624.1"/>
    <property type="molecule type" value="Genomic_DNA"/>
</dbReference>
<dbReference type="PROSITE" id="PS50181">
    <property type="entry name" value="FBOX"/>
    <property type="match status" value="1"/>
</dbReference>
<evidence type="ECO:0000313" key="3">
    <source>
        <dbReference type="Proteomes" id="UP000077315"/>
    </source>
</evidence>
<dbReference type="SUPFAM" id="SSF81383">
    <property type="entry name" value="F-box domain"/>
    <property type="match status" value="1"/>
</dbReference>
<dbReference type="OrthoDB" id="2253782at2759"/>
<proteinExistence type="predicted"/>
<dbReference type="Proteomes" id="UP000077315">
    <property type="component" value="Unassembled WGS sequence"/>
</dbReference>